<comment type="caution">
    <text evidence="2">The sequence shown here is derived from an EMBL/GenBank/DDBJ whole genome shotgun (WGS) entry which is preliminary data.</text>
</comment>
<dbReference type="RefSeq" id="WP_408330537.1">
    <property type="nucleotide sequence ID" value="NZ_JAQQFH010000015.1"/>
</dbReference>
<dbReference type="InterPro" id="IPR036465">
    <property type="entry name" value="vWFA_dom_sf"/>
</dbReference>
<evidence type="ECO:0000313" key="2">
    <source>
        <dbReference type="EMBL" id="MFL9886784.1"/>
    </source>
</evidence>
<keyword evidence="3" id="KW-1185">Reference proteome</keyword>
<name>A0ABW8ZXC8_9BURK</name>
<evidence type="ECO:0000313" key="3">
    <source>
        <dbReference type="Proteomes" id="UP001629249"/>
    </source>
</evidence>
<sequence>MSHYEEDAERPSIAAELTNAIKRTPVMLVLDTSASMQTNDRIGILNETMVEFVEAVKSTDELADALLLSVITFGGVAQIQQSWAPIDDVRVEPFVAQGNTPLGDAVNIALGEIDLLRQELQQAGTPYNVPWMFLMSDGEPTDYWEDAAELVQQRLMDRKLVSFAFGIPPSDDATLRRFLLPGFPVYSVKEQDIRQLIAKWLVGSLVKVAESSPGQAGGLQLTAPPAIAV</sequence>
<accession>A0ABW8ZXC8</accession>
<dbReference type="SUPFAM" id="SSF53300">
    <property type="entry name" value="vWA-like"/>
    <property type="match status" value="1"/>
</dbReference>
<reference evidence="2 3" key="1">
    <citation type="journal article" date="2024" name="Chem. Sci.">
        <title>Discovery of megapolipeptins by genome mining of a Burkholderiales bacteria collection.</title>
        <authorList>
            <person name="Paulo B.S."/>
            <person name="Recchia M.J.J."/>
            <person name="Lee S."/>
            <person name="Fergusson C.H."/>
            <person name="Romanowski S.B."/>
            <person name="Hernandez A."/>
            <person name="Krull N."/>
            <person name="Liu D.Y."/>
            <person name="Cavanagh H."/>
            <person name="Bos A."/>
            <person name="Gray C.A."/>
            <person name="Murphy B.T."/>
            <person name="Linington R.G."/>
            <person name="Eustaquio A.S."/>
        </authorList>
    </citation>
    <scope>NUCLEOTIDE SEQUENCE [LARGE SCALE GENOMIC DNA]</scope>
    <source>
        <strain evidence="2 3">RL16-012-BIC-B</strain>
    </source>
</reference>
<gene>
    <name evidence="2" type="ORF">PQR66_27345</name>
</gene>
<dbReference type="InterPro" id="IPR002035">
    <property type="entry name" value="VWF_A"/>
</dbReference>
<organism evidence="2 3">
    <name type="scientific">Paraburkholderia agricolaris</name>
    <dbReference type="NCBI Taxonomy" id="2152888"/>
    <lineage>
        <taxon>Bacteria</taxon>
        <taxon>Pseudomonadati</taxon>
        <taxon>Pseudomonadota</taxon>
        <taxon>Betaproteobacteria</taxon>
        <taxon>Burkholderiales</taxon>
        <taxon>Burkholderiaceae</taxon>
        <taxon>Paraburkholderia</taxon>
    </lineage>
</organism>
<dbReference type="Proteomes" id="UP001629249">
    <property type="component" value="Unassembled WGS sequence"/>
</dbReference>
<dbReference type="SMART" id="SM00327">
    <property type="entry name" value="VWA"/>
    <property type="match status" value="1"/>
</dbReference>
<feature type="domain" description="VWFA" evidence="1">
    <location>
        <begin position="25"/>
        <end position="205"/>
    </location>
</feature>
<protein>
    <submittedName>
        <fullName evidence="2">VWA domain-containing protein</fullName>
    </submittedName>
</protein>
<dbReference type="PROSITE" id="PS50234">
    <property type="entry name" value="VWFA"/>
    <property type="match status" value="1"/>
</dbReference>
<dbReference type="EMBL" id="JAQQFN010000023">
    <property type="protein sequence ID" value="MFL9886784.1"/>
    <property type="molecule type" value="Genomic_DNA"/>
</dbReference>
<proteinExistence type="predicted"/>
<evidence type="ECO:0000259" key="1">
    <source>
        <dbReference type="PROSITE" id="PS50234"/>
    </source>
</evidence>
<dbReference type="Gene3D" id="3.40.50.410">
    <property type="entry name" value="von Willebrand factor, type A domain"/>
    <property type="match status" value="1"/>
</dbReference>